<proteinExistence type="inferred from homology"/>
<feature type="domain" description="STAS" evidence="3">
    <location>
        <begin position="11"/>
        <end position="111"/>
    </location>
</feature>
<dbReference type="PANTHER" id="PTHR33495:SF2">
    <property type="entry name" value="ANTI-SIGMA FACTOR ANTAGONIST TM_1081-RELATED"/>
    <property type="match status" value="1"/>
</dbReference>
<dbReference type="InterPro" id="IPR003658">
    <property type="entry name" value="Anti-sigma_ant"/>
</dbReference>
<dbReference type="PANTHER" id="PTHR33495">
    <property type="entry name" value="ANTI-SIGMA FACTOR ANTAGONIST TM_1081-RELATED-RELATED"/>
    <property type="match status" value="1"/>
</dbReference>
<reference evidence="5" key="1">
    <citation type="journal article" date="2019" name="Int. J. Syst. Evol. Microbiol.">
        <title>The Global Catalogue of Microorganisms (GCM) 10K type strain sequencing project: providing services to taxonomists for standard genome sequencing and annotation.</title>
        <authorList>
            <consortium name="The Broad Institute Genomics Platform"/>
            <consortium name="The Broad Institute Genome Sequencing Center for Infectious Disease"/>
            <person name="Wu L."/>
            <person name="Ma J."/>
        </authorList>
    </citation>
    <scope>NUCLEOTIDE SEQUENCE [LARGE SCALE GENOMIC DNA]</scope>
    <source>
        <strain evidence="5">JCM 11813</strain>
    </source>
</reference>
<gene>
    <name evidence="4" type="ORF">GCM10009606_27760</name>
</gene>
<evidence type="ECO:0000259" key="3">
    <source>
        <dbReference type="PROSITE" id="PS50801"/>
    </source>
</evidence>
<dbReference type="Pfam" id="PF01740">
    <property type="entry name" value="STAS"/>
    <property type="match status" value="1"/>
</dbReference>
<dbReference type="Gene3D" id="3.30.750.24">
    <property type="entry name" value="STAS domain"/>
    <property type="match status" value="1"/>
</dbReference>
<evidence type="ECO:0000313" key="4">
    <source>
        <dbReference type="EMBL" id="GAA1147359.1"/>
    </source>
</evidence>
<dbReference type="NCBIfam" id="TIGR00377">
    <property type="entry name" value="ant_ant_sig"/>
    <property type="match status" value="1"/>
</dbReference>
<comment type="similarity">
    <text evidence="1 2">Belongs to the anti-sigma-factor antagonist family.</text>
</comment>
<sequence>MSEFDVRTTDDGVGVVTPRGRLTMVTARRFREVITELVAAGTTRVVVDLAETTFLDSSALGALVGGLKAARLAGGDLRIARPTPAVLSVFELTNMDRVLRPRDSVEGAFDV</sequence>
<dbReference type="SUPFAM" id="SSF52091">
    <property type="entry name" value="SpoIIaa-like"/>
    <property type="match status" value="1"/>
</dbReference>
<dbReference type="InterPro" id="IPR002645">
    <property type="entry name" value="STAS_dom"/>
</dbReference>
<evidence type="ECO:0000313" key="5">
    <source>
        <dbReference type="Proteomes" id="UP001499979"/>
    </source>
</evidence>
<comment type="caution">
    <text evidence="4">The sequence shown here is derived from an EMBL/GenBank/DDBJ whole genome shotgun (WGS) entry which is preliminary data.</text>
</comment>
<dbReference type="EMBL" id="BAAAJE010000014">
    <property type="protein sequence ID" value="GAA1147359.1"/>
    <property type="molecule type" value="Genomic_DNA"/>
</dbReference>
<evidence type="ECO:0000256" key="2">
    <source>
        <dbReference type="RuleBase" id="RU003749"/>
    </source>
</evidence>
<keyword evidence="5" id="KW-1185">Reference proteome</keyword>
<dbReference type="PROSITE" id="PS50801">
    <property type="entry name" value="STAS"/>
    <property type="match status" value="1"/>
</dbReference>
<name>A0ABP4F1W9_9ACTN</name>
<dbReference type="InterPro" id="IPR036513">
    <property type="entry name" value="STAS_dom_sf"/>
</dbReference>
<evidence type="ECO:0000256" key="1">
    <source>
        <dbReference type="ARBA" id="ARBA00009013"/>
    </source>
</evidence>
<accession>A0ABP4F1W9</accession>
<organism evidence="4 5">
    <name type="scientific">Nocardioides aquiterrae</name>
    <dbReference type="NCBI Taxonomy" id="203799"/>
    <lineage>
        <taxon>Bacteria</taxon>
        <taxon>Bacillati</taxon>
        <taxon>Actinomycetota</taxon>
        <taxon>Actinomycetes</taxon>
        <taxon>Propionibacteriales</taxon>
        <taxon>Nocardioidaceae</taxon>
        <taxon>Nocardioides</taxon>
    </lineage>
</organism>
<protein>
    <recommendedName>
        <fullName evidence="2">Anti-sigma factor antagonist</fullName>
    </recommendedName>
</protein>
<dbReference type="RefSeq" id="WP_343908171.1">
    <property type="nucleotide sequence ID" value="NZ_BAAAJE010000014.1"/>
</dbReference>
<dbReference type="Proteomes" id="UP001499979">
    <property type="component" value="Unassembled WGS sequence"/>
</dbReference>
<dbReference type="CDD" id="cd07043">
    <property type="entry name" value="STAS_anti-anti-sigma_factors"/>
    <property type="match status" value="1"/>
</dbReference>